<dbReference type="InterPro" id="IPR029787">
    <property type="entry name" value="Nucleotide_cyclase"/>
</dbReference>
<feature type="domain" description="Guanylate cyclase" evidence="2">
    <location>
        <begin position="154"/>
        <end position="283"/>
    </location>
</feature>
<feature type="transmembrane region" description="Helical" evidence="1">
    <location>
        <begin position="36"/>
        <end position="58"/>
    </location>
</feature>
<evidence type="ECO:0000259" key="2">
    <source>
        <dbReference type="PROSITE" id="PS50125"/>
    </source>
</evidence>
<dbReference type="SUPFAM" id="SSF55073">
    <property type="entry name" value="Nucleotide cyclase"/>
    <property type="match status" value="1"/>
</dbReference>
<reference evidence="4" key="1">
    <citation type="journal article" date="2019" name="Int. J. Syst. Evol. Microbiol.">
        <title>The Global Catalogue of Microorganisms (GCM) 10K type strain sequencing project: providing services to taxonomists for standard genome sequencing and annotation.</title>
        <authorList>
            <consortium name="The Broad Institute Genomics Platform"/>
            <consortium name="The Broad Institute Genome Sequencing Center for Infectious Disease"/>
            <person name="Wu L."/>
            <person name="Ma J."/>
        </authorList>
    </citation>
    <scope>NUCLEOTIDE SEQUENCE [LARGE SCALE GENOMIC DNA]</scope>
    <source>
        <strain evidence="4">KCTC 42911</strain>
    </source>
</reference>
<name>A0ABV7TQP1_9RHOB</name>
<dbReference type="Proteomes" id="UP001595629">
    <property type="component" value="Unassembled WGS sequence"/>
</dbReference>
<keyword evidence="1" id="KW-1133">Transmembrane helix</keyword>
<gene>
    <name evidence="3" type="ORF">ACFORG_23645</name>
</gene>
<feature type="transmembrane region" description="Helical" evidence="1">
    <location>
        <begin position="110"/>
        <end position="129"/>
    </location>
</feature>
<evidence type="ECO:0000313" key="3">
    <source>
        <dbReference type="EMBL" id="MFC3616748.1"/>
    </source>
</evidence>
<dbReference type="InterPro" id="IPR001054">
    <property type="entry name" value="A/G_cyclase"/>
</dbReference>
<dbReference type="RefSeq" id="WP_386738069.1">
    <property type="nucleotide sequence ID" value="NZ_JBHRXI010000049.1"/>
</dbReference>
<dbReference type="InterPro" id="IPR050697">
    <property type="entry name" value="Adenylyl/Guanylyl_Cyclase_3/4"/>
</dbReference>
<keyword evidence="4" id="KW-1185">Reference proteome</keyword>
<dbReference type="PANTHER" id="PTHR43081:SF1">
    <property type="entry name" value="ADENYLATE CYCLASE, TERMINAL-DIFFERENTIATION SPECIFIC"/>
    <property type="match status" value="1"/>
</dbReference>
<dbReference type="EMBL" id="JBHRXI010000049">
    <property type="protein sequence ID" value="MFC3616748.1"/>
    <property type="molecule type" value="Genomic_DNA"/>
</dbReference>
<accession>A0ABV7TQP1</accession>
<protein>
    <submittedName>
        <fullName evidence="3">Adenylate/guanylate cyclase domain-containing protein</fullName>
        <ecNumber evidence="3">4.6.1.-</ecNumber>
    </submittedName>
</protein>
<proteinExistence type="predicted"/>
<feature type="transmembrane region" description="Helical" evidence="1">
    <location>
        <begin position="79"/>
        <end position="98"/>
    </location>
</feature>
<keyword evidence="3" id="KW-0456">Lyase</keyword>
<dbReference type="GO" id="GO:0016829">
    <property type="term" value="F:lyase activity"/>
    <property type="evidence" value="ECO:0007669"/>
    <property type="project" value="UniProtKB-KW"/>
</dbReference>
<organism evidence="3 4">
    <name type="scientific">Lutimaribacter marinistellae</name>
    <dbReference type="NCBI Taxonomy" id="1820329"/>
    <lineage>
        <taxon>Bacteria</taxon>
        <taxon>Pseudomonadati</taxon>
        <taxon>Pseudomonadota</taxon>
        <taxon>Alphaproteobacteria</taxon>
        <taxon>Rhodobacterales</taxon>
        <taxon>Roseobacteraceae</taxon>
        <taxon>Lutimaribacter</taxon>
    </lineage>
</organism>
<comment type="caution">
    <text evidence="3">The sequence shown here is derived from an EMBL/GenBank/DDBJ whole genome shotgun (WGS) entry which is preliminary data.</text>
</comment>
<dbReference type="EC" id="4.6.1.-" evidence="3"/>
<dbReference type="CDD" id="cd07302">
    <property type="entry name" value="CHD"/>
    <property type="match status" value="1"/>
</dbReference>
<dbReference type="SMART" id="SM00044">
    <property type="entry name" value="CYCc"/>
    <property type="match status" value="1"/>
</dbReference>
<dbReference type="PANTHER" id="PTHR43081">
    <property type="entry name" value="ADENYLATE CYCLASE, TERMINAL-DIFFERENTIATION SPECIFIC-RELATED"/>
    <property type="match status" value="1"/>
</dbReference>
<evidence type="ECO:0000313" key="4">
    <source>
        <dbReference type="Proteomes" id="UP001595629"/>
    </source>
</evidence>
<keyword evidence="1" id="KW-0812">Transmembrane</keyword>
<dbReference type="Gene3D" id="3.30.70.1230">
    <property type="entry name" value="Nucleotide cyclase"/>
    <property type="match status" value="1"/>
</dbReference>
<dbReference type="Pfam" id="PF00211">
    <property type="entry name" value="Guanylate_cyc"/>
    <property type="match status" value="1"/>
</dbReference>
<keyword evidence="1" id="KW-0472">Membrane</keyword>
<sequence>MAATTTFLAKVTLISSLVGAAIPVLQSNGSLDTISIVVSGLSGALIGLGCTVVEITFFSNRSYRWLRQVPMIAVVALRAMIYGLIIFTSLSTPVILLLGTQAWTDPDFLFNFWLSAGIATIISTSVELIQLLGREATASIFTGAYRRPRLENRIVMFADLIGSTALAERLGDIRFHELLGDVAYDLSAPIDKNGGEVHRYVGDAVIITWPMTDQRNFSRSVDCAKGMVQTLAEHSKDYLARYDQAMRMRIAIHCGPVAAGEVGAWKKEIALLGDTMNTVARIENAAREFDIAIVISEGVRNGLPSGLQHGLRRMTDYSARGKQSNIKLWSVKMQDPTEKVFESQA</sequence>
<evidence type="ECO:0000256" key="1">
    <source>
        <dbReference type="SAM" id="Phobius"/>
    </source>
</evidence>
<dbReference type="PROSITE" id="PS50125">
    <property type="entry name" value="GUANYLATE_CYCLASE_2"/>
    <property type="match status" value="1"/>
</dbReference>